<keyword evidence="5 6" id="KW-0472">Membrane</keyword>
<dbReference type="GO" id="GO:0005886">
    <property type="term" value="C:plasma membrane"/>
    <property type="evidence" value="ECO:0007669"/>
    <property type="project" value="UniProtKB-SubCell"/>
</dbReference>
<feature type="transmembrane region" description="Helical" evidence="6">
    <location>
        <begin position="98"/>
        <end position="116"/>
    </location>
</feature>
<comment type="caution">
    <text evidence="7">The sequence shown here is derived from an EMBL/GenBank/DDBJ whole genome shotgun (WGS) entry which is preliminary data.</text>
</comment>
<gene>
    <name evidence="7" type="ORF">COU96_02335</name>
</gene>
<dbReference type="InterPro" id="IPR050833">
    <property type="entry name" value="Poly_Biosynth_Transport"/>
</dbReference>
<feature type="transmembrane region" description="Helical" evidence="6">
    <location>
        <begin position="128"/>
        <end position="152"/>
    </location>
</feature>
<accession>A0A2M8L591</accession>
<keyword evidence="3 6" id="KW-0812">Transmembrane</keyword>
<reference evidence="8" key="1">
    <citation type="submission" date="2017-09" db="EMBL/GenBank/DDBJ databases">
        <title>Depth-based differentiation of microbial function through sediment-hosted aquifers and enrichment of novel symbionts in the deep terrestrial subsurface.</title>
        <authorList>
            <person name="Probst A.J."/>
            <person name="Ladd B."/>
            <person name="Jarett J.K."/>
            <person name="Geller-Mcgrath D.E."/>
            <person name="Sieber C.M.K."/>
            <person name="Emerson J.B."/>
            <person name="Anantharaman K."/>
            <person name="Thomas B.C."/>
            <person name="Malmstrom R."/>
            <person name="Stieglmeier M."/>
            <person name="Klingl A."/>
            <person name="Woyke T."/>
            <person name="Ryan C.M."/>
            <person name="Banfield J.F."/>
        </authorList>
    </citation>
    <scope>NUCLEOTIDE SEQUENCE [LARGE SCALE GENOMIC DNA]</scope>
</reference>
<sequence length="401" mass="44484">MFANFGSYLYHLLMGRMLGPVNYGVLTALISLLYIISIPALTLATTIVKFASVAKAKKNYAKVYFLFYDFSRKLLVVSVIIFILFAFGSQVIAEFLQIPSRALIILTSSLFLISLLPTVNNGILQAFLNFPFLAANSIFGVILKLALAVGLVKLGFSVGGAMMAILISSLIIYLVSFFPLRFLWQYKQSLLLRNKGKVAKIDWSKITSYAAPVFLAVLGLTSLYTTDIILVKHFFPAFQAGLYAALAVMGKIIFFASNTVPMVMFPLVSERYENGGRYRPFLSQSLILVSGLSAGITGFYFLFPKFMINILYGPSFLATSPYLGLFGIFISLYTLSSVLTSFFLSIRKTRVAFFVLSAAITQIALIWLFHASILQVIQISILVTTLLLFSLLLYYLKSEKG</sequence>
<feature type="transmembrane region" description="Helical" evidence="6">
    <location>
        <begin position="281"/>
        <end position="303"/>
    </location>
</feature>
<feature type="transmembrane region" description="Helical" evidence="6">
    <location>
        <begin position="158"/>
        <end position="184"/>
    </location>
</feature>
<evidence type="ECO:0000313" key="7">
    <source>
        <dbReference type="EMBL" id="PJE68966.1"/>
    </source>
</evidence>
<feature type="transmembrane region" description="Helical" evidence="6">
    <location>
        <begin position="205"/>
        <end position="224"/>
    </location>
</feature>
<comment type="subcellular location">
    <subcellularLocation>
        <location evidence="1">Cell membrane</location>
        <topology evidence="1">Multi-pass membrane protein</topology>
    </subcellularLocation>
</comment>
<dbReference type="Proteomes" id="UP000229500">
    <property type="component" value="Unassembled WGS sequence"/>
</dbReference>
<evidence type="ECO:0000256" key="2">
    <source>
        <dbReference type="ARBA" id="ARBA00022475"/>
    </source>
</evidence>
<keyword evidence="4 6" id="KW-1133">Transmembrane helix</keyword>
<feature type="transmembrane region" description="Helical" evidence="6">
    <location>
        <begin position="74"/>
        <end position="92"/>
    </location>
</feature>
<proteinExistence type="predicted"/>
<evidence type="ECO:0008006" key="9">
    <source>
        <dbReference type="Google" id="ProtNLM"/>
    </source>
</evidence>
<name>A0A2M8L591_9BACT</name>
<dbReference type="Pfam" id="PF13440">
    <property type="entry name" value="Polysacc_synt_3"/>
    <property type="match status" value="1"/>
</dbReference>
<feature type="transmembrane region" description="Helical" evidence="6">
    <location>
        <begin position="376"/>
        <end position="396"/>
    </location>
</feature>
<feature type="transmembrane region" description="Helical" evidence="6">
    <location>
        <begin position="323"/>
        <end position="344"/>
    </location>
</feature>
<keyword evidence="2" id="KW-1003">Cell membrane</keyword>
<evidence type="ECO:0000313" key="8">
    <source>
        <dbReference type="Proteomes" id="UP000229500"/>
    </source>
</evidence>
<evidence type="ECO:0000256" key="6">
    <source>
        <dbReference type="SAM" id="Phobius"/>
    </source>
</evidence>
<feature type="transmembrane region" description="Helical" evidence="6">
    <location>
        <begin position="244"/>
        <end position="269"/>
    </location>
</feature>
<dbReference type="PANTHER" id="PTHR30250">
    <property type="entry name" value="PST FAMILY PREDICTED COLANIC ACID TRANSPORTER"/>
    <property type="match status" value="1"/>
</dbReference>
<evidence type="ECO:0000256" key="4">
    <source>
        <dbReference type="ARBA" id="ARBA00022989"/>
    </source>
</evidence>
<dbReference type="EMBL" id="PFEL01000087">
    <property type="protein sequence ID" value="PJE68966.1"/>
    <property type="molecule type" value="Genomic_DNA"/>
</dbReference>
<feature type="transmembrane region" description="Helical" evidence="6">
    <location>
        <begin position="20"/>
        <end position="53"/>
    </location>
</feature>
<protein>
    <recommendedName>
        <fullName evidence="9">Polysaccharide biosynthesis protein C-terminal domain-containing protein</fullName>
    </recommendedName>
</protein>
<evidence type="ECO:0000256" key="3">
    <source>
        <dbReference type="ARBA" id="ARBA00022692"/>
    </source>
</evidence>
<dbReference type="PANTHER" id="PTHR30250:SF28">
    <property type="entry name" value="POLYSACCHARIDE BIOSYNTHESIS PROTEIN"/>
    <property type="match status" value="1"/>
</dbReference>
<evidence type="ECO:0000256" key="1">
    <source>
        <dbReference type="ARBA" id="ARBA00004651"/>
    </source>
</evidence>
<feature type="transmembrane region" description="Helical" evidence="6">
    <location>
        <begin position="351"/>
        <end position="370"/>
    </location>
</feature>
<evidence type="ECO:0000256" key="5">
    <source>
        <dbReference type="ARBA" id="ARBA00023136"/>
    </source>
</evidence>
<organism evidence="7 8">
    <name type="scientific">Candidatus Shapirobacteria bacterium CG10_big_fil_rev_8_21_14_0_10_38_14</name>
    <dbReference type="NCBI Taxonomy" id="1974483"/>
    <lineage>
        <taxon>Bacteria</taxon>
        <taxon>Candidatus Shapironibacteriota</taxon>
    </lineage>
</organism>
<dbReference type="AlphaFoldDB" id="A0A2M8L591"/>